<dbReference type="AlphaFoldDB" id="A0A9N8KUC2"/>
<dbReference type="Gene3D" id="3.40.50.720">
    <property type="entry name" value="NAD(P)-binding Rossmann-like Domain"/>
    <property type="match status" value="1"/>
</dbReference>
<reference evidence="2" key="1">
    <citation type="submission" date="2020-06" db="EMBL/GenBank/DDBJ databases">
        <authorList>
            <person name="Onetto C."/>
        </authorList>
    </citation>
    <scope>NUCLEOTIDE SEQUENCE</scope>
</reference>
<dbReference type="EMBL" id="CAINUL010000016">
    <property type="protein sequence ID" value="CAD0113997.1"/>
    <property type="molecule type" value="Genomic_DNA"/>
</dbReference>
<comment type="caution">
    <text evidence="2">The sequence shown here is derived from an EMBL/GenBank/DDBJ whole genome shotgun (WGS) entry which is preliminary data.</text>
</comment>
<dbReference type="OrthoDB" id="2898509at2759"/>
<dbReference type="Pfam" id="PF00106">
    <property type="entry name" value="adh_short"/>
    <property type="match status" value="1"/>
</dbReference>
<dbReference type="InterPro" id="IPR036291">
    <property type="entry name" value="NAD(P)-bd_dom_sf"/>
</dbReference>
<dbReference type="InterPro" id="IPR052228">
    <property type="entry name" value="Sec_Metab_Biosynth_Oxidored"/>
</dbReference>
<dbReference type="PANTHER" id="PTHR47534">
    <property type="entry name" value="YALI0E05731P"/>
    <property type="match status" value="1"/>
</dbReference>
<protein>
    <recommendedName>
        <fullName evidence="4">NAD(P)-binding protein</fullName>
    </recommendedName>
</protein>
<organism evidence="2 3">
    <name type="scientific">Aureobasidium uvarum</name>
    <dbReference type="NCBI Taxonomy" id="2773716"/>
    <lineage>
        <taxon>Eukaryota</taxon>
        <taxon>Fungi</taxon>
        <taxon>Dikarya</taxon>
        <taxon>Ascomycota</taxon>
        <taxon>Pezizomycotina</taxon>
        <taxon>Dothideomycetes</taxon>
        <taxon>Dothideomycetidae</taxon>
        <taxon>Dothideales</taxon>
        <taxon>Saccotheciaceae</taxon>
        <taxon>Aureobasidium</taxon>
    </lineage>
</organism>
<sequence>MVKLTTITSANAAFTKQQHLTAVFVGATNGIGEFTVRELCKTHGNSGSGLRIILVGRNATAARKIIDDCKALCTTAEFHFVQAGDISLLSSVDTACDEIKKILETTNSKGIDVLTMTQGKVEFGGRIDTKEGLDKSMSLLYYSRIRFTTNLLSHLLTSTLPTGAKIISVYAAGMENQGHLHTSDLSLCQQKNYSFANCRTHCVYMKTLFFEHLAAKHAEKLSFSHIFPGLVVHKGFDDPNFPWWFKIAWTAAKPVVKFLPMYLSAEEIGQRVLYLCTDRFPAKGTSLESAEIATATNGVVGGGAYSLSYTNETNDISKFYQKLREGKFQERVLQHTEAVFEAVEKKR</sequence>
<keyword evidence="3" id="KW-1185">Reference proteome</keyword>
<dbReference type="GO" id="GO:0016491">
    <property type="term" value="F:oxidoreductase activity"/>
    <property type="evidence" value="ECO:0007669"/>
    <property type="project" value="UniProtKB-KW"/>
</dbReference>
<keyword evidence="1" id="KW-0560">Oxidoreductase</keyword>
<feature type="non-terminal residue" evidence="2">
    <location>
        <position position="347"/>
    </location>
</feature>
<dbReference type="SUPFAM" id="SSF51735">
    <property type="entry name" value="NAD(P)-binding Rossmann-fold domains"/>
    <property type="match status" value="1"/>
</dbReference>
<evidence type="ECO:0000313" key="3">
    <source>
        <dbReference type="Proteomes" id="UP000745764"/>
    </source>
</evidence>
<dbReference type="Proteomes" id="UP000745764">
    <property type="component" value="Unassembled WGS sequence"/>
</dbReference>
<gene>
    <name evidence="2" type="ORF">AWRI4620_LOCUS8252</name>
</gene>
<dbReference type="PANTHER" id="PTHR47534:SF3">
    <property type="entry name" value="ALCOHOL DEHYDROGENASE-LIKE C-TERMINAL DOMAIN-CONTAINING PROTEIN"/>
    <property type="match status" value="1"/>
</dbReference>
<name>A0A9N8KUC2_9PEZI</name>
<proteinExistence type="predicted"/>
<evidence type="ECO:0008006" key="4">
    <source>
        <dbReference type="Google" id="ProtNLM"/>
    </source>
</evidence>
<dbReference type="InterPro" id="IPR002347">
    <property type="entry name" value="SDR_fam"/>
</dbReference>
<evidence type="ECO:0000313" key="2">
    <source>
        <dbReference type="EMBL" id="CAD0113997.1"/>
    </source>
</evidence>
<accession>A0A9N8KUC2</accession>
<evidence type="ECO:0000256" key="1">
    <source>
        <dbReference type="ARBA" id="ARBA00023002"/>
    </source>
</evidence>